<dbReference type="EMBL" id="QURH01000331">
    <property type="protein sequence ID" value="RFU39651.1"/>
    <property type="molecule type" value="Genomic_DNA"/>
</dbReference>
<reference evidence="11 12" key="1">
    <citation type="submission" date="2018-08" db="EMBL/GenBank/DDBJ databases">
        <title>Actinomadura jelena sp. nov., a novel Actinomycete isolated from soil in Chad.</title>
        <authorList>
            <person name="Shi L."/>
        </authorList>
    </citation>
    <scope>NUCLEOTIDE SEQUENCE [LARGE SCALE GENOMIC DNA]</scope>
    <source>
        <strain evidence="11 12">NEAU-G17</strain>
    </source>
</reference>
<evidence type="ECO:0000256" key="9">
    <source>
        <dbReference type="ARBA" id="ARBA00049152"/>
    </source>
</evidence>
<dbReference type="EC" id="2.1.3.15" evidence="1"/>
<dbReference type="GO" id="GO:0016743">
    <property type="term" value="F:carboxyl- or carbamoyltransferase activity"/>
    <property type="evidence" value="ECO:0007669"/>
    <property type="project" value="InterPro"/>
</dbReference>
<name>A0A372JI10_9ACTN</name>
<dbReference type="GO" id="GO:0006633">
    <property type="term" value="P:fatty acid biosynthetic process"/>
    <property type="evidence" value="ECO:0007669"/>
    <property type="project" value="UniProtKB-KW"/>
</dbReference>
<comment type="caution">
    <text evidence="11">The sequence shown here is derived from an EMBL/GenBank/DDBJ whole genome shotgun (WGS) entry which is preliminary data.</text>
</comment>
<keyword evidence="11" id="KW-0808">Transferase</keyword>
<organism evidence="11 12">
    <name type="scientific">Actinomadura logoneensis</name>
    <dbReference type="NCBI Taxonomy" id="2293572"/>
    <lineage>
        <taxon>Bacteria</taxon>
        <taxon>Bacillati</taxon>
        <taxon>Actinomycetota</taxon>
        <taxon>Actinomycetes</taxon>
        <taxon>Streptosporangiales</taxon>
        <taxon>Thermomonosporaceae</taxon>
        <taxon>Actinomadura</taxon>
    </lineage>
</organism>
<keyword evidence="4" id="KW-0862">Zinc</keyword>
<keyword evidence="7" id="KW-0443">Lipid metabolism</keyword>
<evidence type="ECO:0000259" key="10">
    <source>
        <dbReference type="PROSITE" id="PS50989"/>
    </source>
</evidence>
<dbReference type="PROSITE" id="PS50989">
    <property type="entry name" value="COA_CT_CTER"/>
    <property type="match status" value="1"/>
</dbReference>
<feature type="non-terminal residue" evidence="11">
    <location>
        <position position="1"/>
    </location>
</feature>
<evidence type="ECO:0000256" key="3">
    <source>
        <dbReference type="ARBA" id="ARBA00022741"/>
    </source>
</evidence>
<evidence type="ECO:0000256" key="7">
    <source>
        <dbReference type="ARBA" id="ARBA00023098"/>
    </source>
</evidence>
<dbReference type="Proteomes" id="UP000261811">
    <property type="component" value="Unassembled WGS sequence"/>
</dbReference>
<keyword evidence="6" id="KW-0067">ATP-binding</keyword>
<dbReference type="GO" id="GO:0009317">
    <property type="term" value="C:acetyl-CoA carboxylase complex"/>
    <property type="evidence" value="ECO:0007669"/>
    <property type="project" value="InterPro"/>
</dbReference>
<keyword evidence="2" id="KW-0444">Lipid biosynthesis</keyword>
<protein>
    <recommendedName>
        <fullName evidence="1">acetyl-CoA carboxytransferase</fullName>
        <ecNumber evidence="1">2.1.3.15</ecNumber>
    </recommendedName>
</protein>
<evidence type="ECO:0000256" key="4">
    <source>
        <dbReference type="ARBA" id="ARBA00022771"/>
    </source>
</evidence>
<evidence type="ECO:0000313" key="11">
    <source>
        <dbReference type="EMBL" id="RFU39651.1"/>
    </source>
</evidence>
<dbReference type="Pfam" id="PF03255">
    <property type="entry name" value="ACCA"/>
    <property type="match status" value="1"/>
</dbReference>
<comment type="catalytic activity">
    <reaction evidence="9">
        <text>N(6)-carboxybiotinyl-L-lysyl-[protein] + acetyl-CoA = N(6)-biotinyl-L-lysyl-[protein] + malonyl-CoA</text>
        <dbReference type="Rhea" id="RHEA:54728"/>
        <dbReference type="Rhea" id="RHEA-COMP:10505"/>
        <dbReference type="Rhea" id="RHEA-COMP:10506"/>
        <dbReference type="ChEBI" id="CHEBI:57288"/>
        <dbReference type="ChEBI" id="CHEBI:57384"/>
        <dbReference type="ChEBI" id="CHEBI:83144"/>
        <dbReference type="ChEBI" id="CHEBI:83145"/>
        <dbReference type="EC" id="2.1.3.15"/>
    </reaction>
</comment>
<keyword evidence="12" id="KW-1185">Reference proteome</keyword>
<dbReference type="SUPFAM" id="SSF52096">
    <property type="entry name" value="ClpP/crotonase"/>
    <property type="match status" value="1"/>
</dbReference>
<evidence type="ECO:0000256" key="6">
    <source>
        <dbReference type="ARBA" id="ARBA00022840"/>
    </source>
</evidence>
<dbReference type="InterPro" id="IPR029045">
    <property type="entry name" value="ClpP/crotonase-like_dom_sf"/>
</dbReference>
<evidence type="ECO:0000256" key="8">
    <source>
        <dbReference type="ARBA" id="ARBA00023160"/>
    </source>
</evidence>
<dbReference type="GO" id="GO:0005524">
    <property type="term" value="F:ATP binding"/>
    <property type="evidence" value="ECO:0007669"/>
    <property type="project" value="UniProtKB-KW"/>
</dbReference>
<dbReference type="AlphaFoldDB" id="A0A372JI10"/>
<dbReference type="InterPro" id="IPR011763">
    <property type="entry name" value="COA_CT_C"/>
</dbReference>
<keyword evidence="4" id="KW-0479">Metal-binding</keyword>
<proteinExistence type="predicted"/>
<keyword evidence="3" id="KW-0547">Nucleotide-binding</keyword>
<keyword evidence="8" id="KW-0275">Fatty acid biosynthesis</keyword>
<accession>A0A372JI10</accession>
<evidence type="ECO:0000256" key="1">
    <source>
        <dbReference type="ARBA" id="ARBA00011883"/>
    </source>
</evidence>
<keyword evidence="5" id="KW-0276">Fatty acid metabolism</keyword>
<dbReference type="GO" id="GO:0003989">
    <property type="term" value="F:acetyl-CoA carboxylase activity"/>
    <property type="evidence" value="ECO:0007669"/>
    <property type="project" value="InterPro"/>
</dbReference>
<gene>
    <name evidence="11" type="ORF">DZF91_21380</name>
</gene>
<feature type="domain" description="CoA carboxyltransferase C-terminal" evidence="10">
    <location>
        <begin position="1"/>
        <end position="71"/>
    </location>
</feature>
<sequence length="89" mass="9371">LAPLPPEGASGIVHRTPDRAPELAAAQRVRAVDLRADGIVDAIIPEEPDAADEPEAFCARVAAVLAAELPALRADPAGRSRRYARRPAD</sequence>
<dbReference type="InterPro" id="IPR001095">
    <property type="entry name" value="Acetyl_CoA_COase_a_su"/>
</dbReference>
<keyword evidence="4" id="KW-0863">Zinc-finger</keyword>
<evidence type="ECO:0000256" key="2">
    <source>
        <dbReference type="ARBA" id="ARBA00022516"/>
    </source>
</evidence>
<evidence type="ECO:0000256" key="5">
    <source>
        <dbReference type="ARBA" id="ARBA00022832"/>
    </source>
</evidence>
<dbReference type="Gene3D" id="3.90.226.10">
    <property type="entry name" value="2-enoyl-CoA Hydratase, Chain A, domain 1"/>
    <property type="match status" value="1"/>
</dbReference>
<dbReference type="GO" id="GO:0008270">
    <property type="term" value="F:zinc ion binding"/>
    <property type="evidence" value="ECO:0007669"/>
    <property type="project" value="UniProtKB-KW"/>
</dbReference>
<evidence type="ECO:0000313" key="12">
    <source>
        <dbReference type="Proteomes" id="UP000261811"/>
    </source>
</evidence>